<dbReference type="GO" id="GO:0043190">
    <property type="term" value="C:ATP-binding cassette (ABC) transporter complex"/>
    <property type="evidence" value="ECO:0007669"/>
    <property type="project" value="InterPro"/>
</dbReference>
<keyword evidence="5" id="KW-1185">Reference proteome</keyword>
<proteinExistence type="inferred from homology"/>
<dbReference type="SUPFAM" id="SSF53850">
    <property type="entry name" value="Periplasmic binding protein-like II"/>
    <property type="match status" value="1"/>
</dbReference>
<evidence type="ECO:0000313" key="4">
    <source>
        <dbReference type="EMBL" id="KIM00423.1"/>
    </source>
</evidence>
<evidence type="ECO:0000256" key="3">
    <source>
        <dbReference type="SAM" id="SignalP"/>
    </source>
</evidence>
<name>A0A0C2UFX5_PARME</name>
<dbReference type="NCBIfam" id="TIGR01098">
    <property type="entry name" value="3A0109s03R"/>
    <property type="match status" value="1"/>
</dbReference>
<dbReference type="GO" id="GO:0055085">
    <property type="term" value="P:transmembrane transport"/>
    <property type="evidence" value="ECO:0007669"/>
    <property type="project" value="InterPro"/>
</dbReference>
<dbReference type="PANTHER" id="PTHR35841">
    <property type="entry name" value="PHOSPHONATES-BINDING PERIPLASMIC PROTEIN"/>
    <property type="match status" value="1"/>
</dbReference>
<comment type="similarity">
    <text evidence="1">Belongs to the phosphate/phosphite/phosphonate binding protein family.</text>
</comment>
<dbReference type="EMBL" id="JXSL01000016">
    <property type="protein sequence ID" value="KIM00423.1"/>
    <property type="molecule type" value="Genomic_DNA"/>
</dbReference>
<evidence type="ECO:0000313" key="5">
    <source>
        <dbReference type="Proteomes" id="UP000031971"/>
    </source>
</evidence>
<dbReference type="CDD" id="cd13571">
    <property type="entry name" value="PBP2_PnhD_1"/>
    <property type="match status" value="1"/>
</dbReference>
<gene>
    <name evidence="4" type="ORF">CCC_01834</name>
</gene>
<accession>A0A0C2UFX5</accession>
<reference evidence="4 5" key="1">
    <citation type="submission" date="2015-01" db="EMBL/GenBank/DDBJ databases">
        <title>Genome Sequence of Magnetospirillum magnetotacticum Strain MS-1.</title>
        <authorList>
            <person name="Marinov G.K."/>
            <person name="Smalley M.D."/>
            <person name="DeSalvo G."/>
        </authorList>
    </citation>
    <scope>NUCLEOTIDE SEQUENCE [LARGE SCALE GENOMIC DNA]</scope>
    <source>
        <strain evidence="4 5">MS-1</strain>
    </source>
</reference>
<evidence type="ECO:0000256" key="1">
    <source>
        <dbReference type="ARBA" id="ARBA00007162"/>
    </source>
</evidence>
<dbReference type="Proteomes" id="UP000031971">
    <property type="component" value="Unassembled WGS sequence"/>
</dbReference>
<feature type="chain" id="PRO_5013288896" evidence="3">
    <location>
        <begin position="16"/>
        <end position="275"/>
    </location>
</feature>
<dbReference type="Gene3D" id="3.40.190.10">
    <property type="entry name" value="Periplasmic binding protein-like II"/>
    <property type="match status" value="2"/>
</dbReference>
<evidence type="ECO:0000256" key="2">
    <source>
        <dbReference type="ARBA" id="ARBA00022729"/>
    </source>
</evidence>
<dbReference type="Pfam" id="PF12974">
    <property type="entry name" value="Phosphonate-bd"/>
    <property type="match status" value="1"/>
</dbReference>
<comment type="caution">
    <text evidence="4">The sequence shown here is derived from an EMBL/GenBank/DDBJ whole genome shotgun (WGS) entry which is preliminary data.</text>
</comment>
<sequence>MLLVLALSMPLPAQAAEGPVRIALTAAAVRDELPFYDRWAAYLGRKLGRPVEFVQRRSYRDIIEMLRTGELDFSWVCSYSFVQALDAGLVDLVATPVFRGKPLYQSYIIVPRDSPTTDLMQLEGKSFAYTDPDSNTGYIVPRAMLRDSGHNPERFFRTIFFTWDHGQAIEAVADKVADGAAVDSYVWEYLAAQRPRLAERTKIIQRSEEFSFPPMVARRGIDPDLRRRFADAILSMAADAEGRRLLGEMMLDGFVALPASSYDKVRALPTARPLR</sequence>
<feature type="signal peptide" evidence="3">
    <location>
        <begin position="1"/>
        <end position="15"/>
    </location>
</feature>
<protein>
    <submittedName>
        <fullName evidence="4">Periplasmic binding protein-related protein</fullName>
    </submittedName>
</protein>
<dbReference type="AlphaFoldDB" id="A0A0C2UFX5"/>
<dbReference type="STRING" id="272627.CCC_01834"/>
<keyword evidence="2 3" id="KW-0732">Signal</keyword>
<dbReference type="InterPro" id="IPR005770">
    <property type="entry name" value="PhnD"/>
</dbReference>
<dbReference type="PANTHER" id="PTHR35841:SF1">
    <property type="entry name" value="PHOSPHONATES-BINDING PERIPLASMIC PROTEIN"/>
    <property type="match status" value="1"/>
</dbReference>
<organism evidence="4 5">
    <name type="scientific">Paramagnetospirillum magnetotacticum MS-1</name>
    <dbReference type="NCBI Taxonomy" id="272627"/>
    <lineage>
        <taxon>Bacteria</taxon>
        <taxon>Pseudomonadati</taxon>
        <taxon>Pseudomonadota</taxon>
        <taxon>Alphaproteobacteria</taxon>
        <taxon>Rhodospirillales</taxon>
        <taxon>Magnetospirillaceae</taxon>
        <taxon>Paramagnetospirillum</taxon>
    </lineage>
</organism>